<dbReference type="PRINTS" id="PR00412">
    <property type="entry name" value="EPOXHYDRLASE"/>
</dbReference>
<feature type="domain" description="AB hydrolase-1" evidence="1">
    <location>
        <begin position="25"/>
        <end position="258"/>
    </location>
</feature>
<dbReference type="InterPro" id="IPR000639">
    <property type="entry name" value="Epox_hydrolase-like"/>
</dbReference>
<dbReference type="PRINTS" id="PR00111">
    <property type="entry name" value="ABHYDROLASE"/>
</dbReference>
<dbReference type="RefSeq" id="WP_124223722.1">
    <property type="nucleotide sequence ID" value="NZ_RKRF01000014.1"/>
</dbReference>
<dbReference type="AlphaFoldDB" id="A0A3N5AXW2"/>
<proteinExistence type="predicted"/>
<dbReference type="PANTHER" id="PTHR46438">
    <property type="entry name" value="ALPHA/BETA-HYDROLASES SUPERFAMILY PROTEIN"/>
    <property type="match status" value="1"/>
</dbReference>
<dbReference type="PANTHER" id="PTHR46438:SF11">
    <property type="entry name" value="LIPASE-RELATED"/>
    <property type="match status" value="1"/>
</dbReference>
<evidence type="ECO:0000259" key="1">
    <source>
        <dbReference type="Pfam" id="PF00561"/>
    </source>
</evidence>
<evidence type="ECO:0000313" key="3">
    <source>
        <dbReference type="Proteomes" id="UP000276443"/>
    </source>
</evidence>
<dbReference type="GO" id="GO:0003824">
    <property type="term" value="F:catalytic activity"/>
    <property type="evidence" value="ECO:0007669"/>
    <property type="project" value="InterPro"/>
</dbReference>
<dbReference type="InterPro" id="IPR029058">
    <property type="entry name" value="AB_hydrolase_fold"/>
</dbReference>
<comment type="caution">
    <text evidence="2">The sequence shown here is derived from an EMBL/GenBank/DDBJ whole genome shotgun (WGS) entry which is preliminary data.</text>
</comment>
<dbReference type="EMBL" id="RKRF01000014">
    <property type="protein sequence ID" value="RPF50096.1"/>
    <property type="molecule type" value="Genomic_DNA"/>
</dbReference>
<organism evidence="2 3">
    <name type="scientific">Aquisalibacillus elongatus</name>
    <dbReference type="NCBI Taxonomy" id="485577"/>
    <lineage>
        <taxon>Bacteria</taxon>
        <taxon>Bacillati</taxon>
        <taxon>Bacillota</taxon>
        <taxon>Bacilli</taxon>
        <taxon>Bacillales</taxon>
        <taxon>Bacillaceae</taxon>
        <taxon>Aquisalibacillus</taxon>
    </lineage>
</organism>
<dbReference type="Pfam" id="PF00561">
    <property type="entry name" value="Abhydrolase_1"/>
    <property type="match status" value="1"/>
</dbReference>
<protein>
    <submittedName>
        <fullName evidence="2">Pimeloyl-ACP methyl ester carboxylesterase</fullName>
    </submittedName>
</protein>
<dbReference type="OrthoDB" id="9797695at2"/>
<keyword evidence="3" id="KW-1185">Reference proteome</keyword>
<name>A0A3N5AXW2_9BACI</name>
<accession>A0A3N5AXW2</accession>
<gene>
    <name evidence="2" type="ORF">EDC24_2913</name>
</gene>
<evidence type="ECO:0000313" key="2">
    <source>
        <dbReference type="EMBL" id="RPF50096.1"/>
    </source>
</evidence>
<dbReference type="InterPro" id="IPR000073">
    <property type="entry name" value="AB_hydrolase_1"/>
</dbReference>
<dbReference type="SUPFAM" id="SSF53474">
    <property type="entry name" value="alpha/beta-Hydrolases"/>
    <property type="match status" value="1"/>
</dbReference>
<dbReference type="Proteomes" id="UP000276443">
    <property type="component" value="Unassembled WGS sequence"/>
</dbReference>
<dbReference type="Gene3D" id="3.40.50.1820">
    <property type="entry name" value="alpha/beta hydrolase"/>
    <property type="match status" value="1"/>
</dbReference>
<reference evidence="2 3" key="1">
    <citation type="submission" date="2018-11" db="EMBL/GenBank/DDBJ databases">
        <title>Genomic Encyclopedia of Type Strains, Phase IV (KMG-IV): sequencing the most valuable type-strain genomes for metagenomic binning, comparative biology and taxonomic classification.</title>
        <authorList>
            <person name="Goeker M."/>
        </authorList>
    </citation>
    <scope>NUCLEOTIDE SEQUENCE [LARGE SCALE GENOMIC DNA]</scope>
    <source>
        <strain evidence="2 3">DSM 18090</strain>
    </source>
</reference>
<sequence length="272" mass="31453">MSFVKETIRVMGVDVYCEHDFNGKPPIVLIHGYLASTYTYHKVLPLLQEHFSVLAIDLPGFGKSEKSKSFRYSFENYAKLVTACMDVFNISSAMLVGHSMGGQVVMNVAKFSPERVLKLVLLNSSGYLKRANRLLIFSSYLPFFHRFVHYHINKHDVKDVLKDVLYDHSLIDEDMIEQYKRPIMDGNFPHSLIRLLRHREGDLSNEELNHLQVPALLLWGKQDKVVPLYIGEKLEKELPQANLKVYDKVGHLITDERPREVVEDIVMFSFNK</sequence>